<dbReference type="AlphaFoldDB" id="A0A1F5VRC3"/>
<keyword evidence="2" id="KW-0235">DNA replication</keyword>
<name>A0A1F5VRC3_9BACT</name>
<evidence type="ECO:0000256" key="3">
    <source>
        <dbReference type="PIRNR" id="PIRNR002070"/>
    </source>
</evidence>
<keyword evidence="2" id="KW-0233">DNA recombination</keyword>
<dbReference type="CDD" id="cd04496">
    <property type="entry name" value="SSB_OBF"/>
    <property type="match status" value="1"/>
</dbReference>
<dbReference type="GO" id="GO:0006281">
    <property type="term" value="P:DNA repair"/>
    <property type="evidence" value="ECO:0007669"/>
    <property type="project" value="UniProtKB-UniRule"/>
</dbReference>
<dbReference type="STRING" id="1817863.A2Y62_06085"/>
<dbReference type="PANTHER" id="PTHR10302">
    <property type="entry name" value="SINGLE-STRANDED DNA-BINDING PROTEIN"/>
    <property type="match status" value="1"/>
</dbReference>
<proteinExistence type="inferred from homology"/>
<organism evidence="5 6">
    <name type="scientific">Candidatus Fischerbacteria bacterium RBG_13_37_8</name>
    <dbReference type="NCBI Taxonomy" id="1817863"/>
    <lineage>
        <taxon>Bacteria</taxon>
        <taxon>Candidatus Fischeribacteriota</taxon>
    </lineage>
</organism>
<keyword evidence="1 2" id="KW-0238">DNA-binding</keyword>
<dbReference type="HAMAP" id="MF_00984">
    <property type="entry name" value="SSB"/>
    <property type="match status" value="1"/>
</dbReference>
<dbReference type="GO" id="GO:0006260">
    <property type="term" value="P:DNA replication"/>
    <property type="evidence" value="ECO:0007669"/>
    <property type="project" value="UniProtKB-UniRule"/>
</dbReference>
<dbReference type="NCBIfam" id="TIGR00621">
    <property type="entry name" value="ssb"/>
    <property type="match status" value="1"/>
</dbReference>
<dbReference type="InterPro" id="IPR012340">
    <property type="entry name" value="NA-bd_OB-fold"/>
</dbReference>
<dbReference type="Proteomes" id="UP000178943">
    <property type="component" value="Unassembled WGS sequence"/>
</dbReference>
<gene>
    <name evidence="5" type="ORF">A2Y62_06085</name>
</gene>
<feature type="region of interest" description="Disordered" evidence="4">
    <location>
        <begin position="110"/>
        <end position="142"/>
    </location>
</feature>
<accession>A0A1F5VRC3</accession>
<evidence type="ECO:0000256" key="1">
    <source>
        <dbReference type="ARBA" id="ARBA00023125"/>
    </source>
</evidence>
<dbReference type="InterPro" id="IPR011344">
    <property type="entry name" value="ssDNA-bd"/>
</dbReference>
<evidence type="ECO:0000256" key="2">
    <source>
        <dbReference type="HAMAP-Rule" id="MF_00984"/>
    </source>
</evidence>
<dbReference type="EMBL" id="MFGW01000099">
    <property type="protein sequence ID" value="OGF66014.1"/>
    <property type="molecule type" value="Genomic_DNA"/>
</dbReference>
<comment type="caution">
    <text evidence="5">The sequence shown here is derived from an EMBL/GenBank/DDBJ whole genome shotgun (WGS) entry which is preliminary data.</text>
</comment>
<comment type="subunit">
    <text evidence="2">Homotetramer.</text>
</comment>
<dbReference type="SUPFAM" id="SSF50249">
    <property type="entry name" value="Nucleic acid-binding proteins"/>
    <property type="match status" value="1"/>
</dbReference>
<sequence length="142" mass="16368">MRYVNKVILVGRAGKDPEVRYTPSGTPVANFSLATTDFWNDASGKRQEKTEWHRIVAWTKLAEFCNQYVTKGMLLWVEGSIQSRTWQDRDGQQRTTYEIRAREIIILEPKQAREQEELPAGTMNDTDTASEEAPIMEDDIPF</sequence>
<keyword evidence="2" id="KW-0234">DNA repair</keyword>
<feature type="compositionally biased region" description="Acidic residues" evidence="4">
    <location>
        <begin position="128"/>
        <end position="142"/>
    </location>
</feature>
<dbReference type="GO" id="GO:0006310">
    <property type="term" value="P:DNA recombination"/>
    <property type="evidence" value="ECO:0007669"/>
    <property type="project" value="UniProtKB-UniRule"/>
</dbReference>
<dbReference type="InterPro" id="IPR000424">
    <property type="entry name" value="Primosome_PriB/ssb"/>
</dbReference>
<evidence type="ECO:0000256" key="4">
    <source>
        <dbReference type="SAM" id="MobiDB-lite"/>
    </source>
</evidence>
<dbReference type="PANTHER" id="PTHR10302:SF27">
    <property type="entry name" value="SINGLE-STRANDED DNA-BINDING PROTEIN"/>
    <property type="match status" value="1"/>
</dbReference>
<comment type="caution">
    <text evidence="2">Lacks conserved residue(s) required for the propagation of feature annotation.</text>
</comment>
<reference evidence="5 6" key="1">
    <citation type="journal article" date="2016" name="Nat. Commun.">
        <title>Thousands of microbial genomes shed light on interconnected biogeochemical processes in an aquifer system.</title>
        <authorList>
            <person name="Anantharaman K."/>
            <person name="Brown C.T."/>
            <person name="Hug L.A."/>
            <person name="Sharon I."/>
            <person name="Castelle C.J."/>
            <person name="Probst A.J."/>
            <person name="Thomas B.C."/>
            <person name="Singh A."/>
            <person name="Wilkins M.J."/>
            <person name="Karaoz U."/>
            <person name="Brodie E.L."/>
            <person name="Williams K.H."/>
            <person name="Hubbard S.S."/>
            <person name="Banfield J.F."/>
        </authorList>
    </citation>
    <scope>NUCLEOTIDE SEQUENCE [LARGE SCALE GENOMIC DNA]</scope>
</reference>
<dbReference type="PROSITE" id="PS50935">
    <property type="entry name" value="SSB"/>
    <property type="match status" value="1"/>
</dbReference>
<keyword evidence="2" id="KW-0227">DNA damage</keyword>
<dbReference type="GO" id="GO:0003697">
    <property type="term" value="F:single-stranded DNA binding"/>
    <property type="evidence" value="ECO:0007669"/>
    <property type="project" value="UniProtKB-UniRule"/>
</dbReference>
<dbReference type="PIRSF" id="PIRSF002070">
    <property type="entry name" value="SSB"/>
    <property type="match status" value="1"/>
</dbReference>
<evidence type="ECO:0000313" key="5">
    <source>
        <dbReference type="EMBL" id="OGF66014.1"/>
    </source>
</evidence>
<dbReference type="Pfam" id="PF00436">
    <property type="entry name" value="SSB"/>
    <property type="match status" value="1"/>
</dbReference>
<evidence type="ECO:0000313" key="6">
    <source>
        <dbReference type="Proteomes" id="UP000178943"/>
    </source>
</evidence>
<protein>
    <recommendedName>
        <fullName evidence="2 3">Single-stranded DNA-binding protein</fullName>
        <shortName evidence="2">SSB</shortName>
    </recommendedName>
</protein>
<dbReference type="Gene3D" id="2.40.50.140">
    <property type="entry name" value="Nucleic acid-binding proteins"/>
    <property type="match status" value="1"/>
</dbReference>
<feature type="short sequence motif" description="Important for interaction with partner proteins" evidence="2">
    <location>
        <begin position="137"/>
        <end position="142"/>
    </location>
</feature>
<comment type="function">
    <text evidence="2">Plays an important role in DNA replication, recombination and repair. Binds to ssDNA and to an array of partner proteins to recruit them to their sites of action during DNA metabolism.</text>
</comment>
<dbReference type="GO" id="GO:0009295">
    <property type="term" value="C:nucleoid"/>
    <property type="evidence" value="ECO:0007669"/>
    <property type="project" value="TreeGrafter"/>
</dbReference>